<dbReference type="PANTHER" id="PTHR30121">
    <property type="entry name" value="UNCHARACTERIZED PROTEIN YJGR-RELATED"/>
    <property type="match status" value="1"/>
</dbReference>
<dbReference type="Gene3D" id="3.40.50.300">
    <property type="entry name" value="P-loop containing nucleotide triphosphate hydrolases"/>
    <property type="match status" value="2"/>
</dbReference>
<protein>
    <recommendedName>
        <fullName evidence="3">TraD/TraG TraM recognition site domain-containing protein</fullName>
    </recommendedName>
</protein>
<dbReference type="SUPFAM" id="SSF52540">
    <property type="entry name" value="P-loop containing nucleoside triphosphate hydrolases"/>
    <property type="match status" value="1"/>
</dbReference>
<keyword evidence="2" id="KW-0812">Transmembrane</keyword>
<reference evidence="4" key="1">
    <citation type="submission" date="2009-10" db="EMBL/GenBank/DDBJ databases">
        <title>Diversity of trophic interactions inside an arsenic-rich microbial ecosystem.</title>
        <authorList>
            <person name="Bertin P.N."/>
            <person name="Heinrich-Salmeron A."/>
            <person name="Pelletier E."/>
            <person name="Goulhen-Chollet F."/>
            <person name="Arsene-Ploetze F."/>
            <person name="Gallien S."/>
            <person name="Calteau A."/>
            <person name="Vallenet D."/>
            <person name="Casiot C."/>
            <person name="Chane-Woon-Ming B."/>
            <person name="Giloteaux L."/>
            <person name="Barakat M."/>
            <person name="Bonnefoy V."/>
            <person name="Bruneel O."/>
            <person name="Chandler M."/>
            <person name="Cleiss J."/>
            <person name="Duran R."/>
            <person name="Elbaz-Poulichet F."/>
            <person name="Fonknechten N."/>
            <person name="Lauga B."/>
            <person name="Mornico D."/>
            <person name="Ortet P."/>
            <person name="Schaeffer C."/>
            <person name="Siguier P."/>
            <person name="Alexander Thil Smith A."/>
            <person name="Van Dorsselaer A."/>
            <person name="Weissenbach J."/>
            <person name="Medigue C."/>
            <person name="Le Paslier D."/>
        </authorList>
    </citation>
    <scope>NUCLEOTIDE SEQUENCE</scope>
</reference>
<feature type="domain" description="TraD/TraG TraM recognition site" evidence="3">
    <location>
        <begin position="476"/>
        <end position="573"/>
    </location>
</feature>
<keyword evidence="2" id="KW-1133">Transmembrane helix</keyword>
<proteinExistence type="predicted"/>
<dbReference type="InterPro" id="IPR027417">
    <property type="entry name" value="P-loop_NTPase"/>
</dbReference>
<comment type="caution">
    <text evidence="4">The sequence shown here is derived from an EMBL/GenBank/DDBJ whole genome shotgun (WGS) entry which is preliminary data.</text>
</comment>
<feature type="compositionally biased region" description="Polar residues" evidence="1">
    <location>
        <begin position="695"/>
        <end position="714"/>
    </location>
</feature>
<feature type="region of interest" description="Disordered" evidence="1">
    <location>
        <begin position="694"/>
        <end position="714"/>
    </location>
</feature>
<feature type="transmembrane region" description="Helical" evidence="2">
    <location>
        <begin position="62"/>
        <end position="81"/>
    </location>
</feature>
<gene>
    <name evidence="4" type="ORF">CARN6_0681</name>
</gene>
<dbReference type="EMBL" id="CABQ01000087">
    <property type="protein sequence ID" value="CBI07349.1"/>
    <property type="molecule type" value="Genomic_DNA"/>
</dbReference>
<dbReference type="PANTHER" id="PTHR30121:SF6">
    <property type="entry name" value="SLR6007 PROTEIN"/>
    <property type="match status" value="1"/>
</dbReference>
<name>E6QJD3_9ZZZZ</name>
<feature type="region of interest" description="Disordered" evidence="1">
    <location>
        <begin position="643"/>
        <end position="672"/>
    </location>
</feature>
<organism evidence="4">
    <name type="scientific">mine drainage metagenome</name>
    <dbReference type="NCBI Taxonomy" id="410659"/>
    <lineage>
        <taxon>unclassified sequences</taxon>
        <taxon>metagenomes</taxon>
        <taxon>ecological metagenomes</taxon>
    </lineage>
</organism>
<sequence length="714" mass="79475">MSVDSNELLHGQVFRDDDLFHFERKFAVLFRGGPLVFWVFAFPSILFTLILPNVLPAFFGNLAGYADLLALPMALLILPSYSRRIVYPVAKPIVEGGLDYNNRNAGMGGGFEKAGGIAWMGTVRSGKRWGQPVFLTNAMLRAHLFLLGTTGAGKTQTMLGFLWSFLVMGSGFTLVDGKGDITTWHMICAMAWLAGREDDLLLINYTTGDVTLWDKPIERQSITINLMATGSLNTVSGLIKSLLGEAPKGDNKVWHDRTVSFIEAILAPLVYMRDHHNFQLSTQTLREYISLPAVKDLRHKKLKIDGRERTFPDIPDRAIDPIRIYLNNLPGYKDTPPPDGANDPANMQAMQQMPQVPGSEEENKQHGFVTMQLIRSLNSMSDSFGHIFGTKYSELDWDDVALNRRIVITILPSLEKPPSDLEILGKIIVAGNKMMLARLLGTQISKGMDESVDVRLTDADHPYCLDYDEKASYMVEGEEDILAQGRSLGMSVLVGSQDFPRLTEKSKAGATAIASCTGFKGFMKLQDDESIQFAVKSIGKAWMKRIQYYKVSSGMMPSRYADKSDIVERTERVQAEEIPAQKSGQMYLAYEGKYLSIASAYFPWPKLAEWRISHGAILHLEQIYGDQKVAEMVPEPLDSVTREPYPGTPPSVPADKVLMPDPQDRPSVTAMDQKSIQELTEAIARQFQAALHSPVAQQDVGSLESENMDWSQEG</sequence>
<dbReference type="AlphaFoldDB" id="E6QJD3"/>
<dbReference type="InterPro" id="IPR032689">
    <property type="entry name" value="TraG-D_C"/>
</dbReference>
<evidence type="ECO:0000313" key="4">
    <source>
        <dbReference type="EMBL" id="CBI07349.1"/>
    </source>
</evidence>
<evidence type="ECO:0000256" key="2">
    <source>
        <dbReference type="SAM" id="Phobius"/>
    </source>
</evidence>
<dbReference type="InterPro" id="IPR051162">
    <property type="entry name" value="T4SS_component"/>
</dbReference>
<evidence type="ECO:0000259" key="3">
    <source>
        <dbReference type="Pfam" id="PF12696"/>
    </source>
</evidence>
<keyword evidence="2" id="KW-0472">Membrane</keyword>
<evidence type="ECO:0000256" key="1">
    <source>
        <dbReference type="SAM" id="MobiDB-lite"/>
    </source>
</evidence>
<feature type="transmembrane region" description="Helical" evidence="2">
    <location>
        <begin position="35"/>
        <end position="55"/>
    </location>
</feature>
<accession>E6QJD3</accession>
<dbReference type="Pfam" id="PF12696">
    <property type="entry name" value="TraG-D_C"/>
    <property type="match status" value="1"/>
</dbReference>